<dbReference type="RefSeq" id="WP_074758317.1">
    <property type="nucleotide sequence ID" value="NZ_FNCO01000021.1"/>
</dbReference>
<evidence type="ECO:0000313" key="2">
    <source>
        <dbReference type="Proteomes" id="UP000182894"/>
    </source>
</evidence>
<sequence length="216" mass="23380">MFKLKISNTPLTAALAQQVLEQGGIVRIACTASGVEIRDARSVTEKSESPIEGQSGVFQILGDGHFFVTDYLADELGAQYLLGTEPIPLVDPQGREGDPLKLFIADQLEASGWSRVDTIGFCCTTGLATKAYETAVGTKEAVVYLCRGDAGAMRLTATYFSEGGNALCTTWFRIIRDLNLIEVAEGVMQFAVEVDRVVGSTYAMRLARPALMEQKQ</sequence>
<dbReference type="STRING" id="89065.SAMN05216605_121143"/>
<accession>A0A1G8R2E5</accession>
<reference evidence="2" key="1">
    <citation type="submission" date="2016-10" db="EMBL/GenBank/DDBJ databases">
        <authorList>
            <person name="Varghese N."/>
            <person name="Submissions S."/>
        </authorList>
    </citation>
    <scope>NUCLEOTIDE SEQUENCE [LARGE SCALE GENOMIC DNA]</scope>
    <source>
        <strain evidence="2">ATCC 700689</strain>
    </source>
</reference>
<protein>
    <submittedName>
        <fullName evidence="1">Uncharacterized protein</fullName>
    </submittedName>
</protein>
<proteinExistence type="predicted"/>
<evidence type="ECO:0000313" key="1">
    <source>
        <dbReference type="EMBL" id="SDJ11156.1"/>
    </source>
</evidence>
<dbReference type="OrthoDB" id="7030549at2"/>
<dbReference type="EMBL" id="FNCO01000021">
    <property type="protein sequence ID" value="SDJ11156.1"/>
    <property type="molecule type" value="Genomic_DNA"/>
</dbReference>
<name>A0A1G8R2E5_9PSED</name>
<organism evidence="1 2">
    <name type="scientific">Pseudomonas abietaniphila</name>
    <dbReference type="NCBI Taxonomy" id="89065"/>
    <lineage>
        <taxon>Bacteria</taxon>
        <taxon>Pseudomonadati</taxon>
        <taxon>Pseudomonadota</taxon>
        <taxon>Gammaproteobacteria</taxon>
        <taxon>Pseudomonadales</taxon>
        <taxon>Pseudomonadaceae</taxon>
        <taxon>Pseudomonas</taxon>
    </lineage>
</organism>
<gene>
    <name evidence="1" type="ORF">SAMN05216605_121143</name>
</gene>
<dbReference type="AlphaFoldDB" id="A0A1G8R2E5"/>
<dbReference type="Proteomes" id="UP000182894">
    <property type="component" value="Unassembled WGS sequence"/>
</dbReference>
<keyword evidence="2" id="KW-1185">Reference proteome</keyword>